<dbReference type="Pfam" id="PF00480">
    <property type="entry name" value="ROK"/>
    <property type="match status" value="1"/>
</dbReference>
<proteinExistence type="inferred from homology"/>
<evidence type="ECO:0000259" key="2">
    <source>
        <dbReference type="Pfam" id="PF12802"/>
    </source>
</evidence>
<sequence length="398" mass="41512">MDEQSVLVEQHLRPPRGLFDGEIMRPRAVVGRIKAQARDSRVHNRALVLATLFHQGAMSRAGLARVTGLTAPTVSALVADLEADGLVADTDSPVEGGRRRGKPSMLVEIQDGARTLVTVDLSPSDVFRGAVTDIRGRVLARAEVALADAYAQEAEQLLRELVSRLMALAPSRVLGIGVAAPGIVDDAGVVRQAAHLRWSDFPMARCLTEWFGVPAYVGNDVNLAALAVLRFGGAWSKNVMVVSIEHGVGAGLVVGGQLVEGEQFAAGEIGHITVEADGGACVCGRRGCLDLLASAGHLRARLERADSSERAAVLAGAGQGLGGVLAPIVSLLNLNEVVLVGPADLVRGPFLQAVKETACARAHSPVSASLEVRSVPDELDLVLLGGACLVQSGELGVF</sequence>
<protein>
    <submittedName>
        <fullName evidence="3">ROK family transcriptional regulator</fullName>
    </submittedName>
</protein>
<evidence type="ECO:0000313" key="4">
    <source>
        <dbReference type="Proteomes" id="UP001432014"/>
    </source>
</evidence>
<dbReference type="InterPro" id="IPR036388">
    <property type="entry name" value="WH-like_DNA-bd_sf"/>
</dbReference>
<gene>
    <name evidence="3" type="ORF">OG469_07965</name>
</gene>
<evidence type="ECO:0000256" key="1">
    <source>
        <dbReference type="ARBA" id="ARBA00006479"/>
    </source>
</evidence>
<dbReference type="SUPFAM" id="SSF46785">
    <property type="entry name" value="Winged helix' DNA-binding domain"/>
    <property type="match status" value="1"/>
</dbReference>
<dbReference type="RefSeq" id="WP_329499885.1">
    <property type="nucleotide sequence ID" value="NZ_CP108460.1"/>
</dbReference>
<comment type="similarity">
    <text evidence="1">Belongs to the ROK (NagC/XylR) family.</text>
</comment>
<keyword evidence="4" id="KW-1185">Reference proteome</keyword>
<name>A0ABZ1W3S2_9ACTN</name>
<dbReference type="InterPro" id="IPR000600">
    <property type="entry name" value="ROK"/>
</dbReference>
<accession>A0ABZ1W3S2</accession>
<dbReference type="Gene3D" id="3.30.420.40">
    <property type="match status" value="2"/>
</dbReference>
<dbReference type="Proteomes" id="UP001432014">
    <property type="component" value="Chromosome"/>
</dbReference>
<dbReference type="PANTHER" id="PTHR18964">
    <property type="entry name" value="ROK (REPRESSOR, ORF, KINASE) FAMILY"/>
    <property type="match status" value="1"/>
</dbReference>
<dbReference type="InterPro" id="IPR000835">
    <property type="entry name" value="HTH_MarR-typ"/>
</dbReference>
<dbReference type="InterPro" id="IPR049874">
    <property type="entry name" value="ROK_cs"/>
</dbReference>
<evidence type="ECO:0000313" key="3">
    <source>
        <dbReference type="EMBL" id="WUS55453.1"/>
    </source>
</evidence>
<dbReference type="Pfam" id="PF12802">
    <property type="entry name" value="MarR_2"/>
    <property type="match status" value="1"/>
</dbReference>
<reference evidence="3 4" key="1">
    <citation type="submission" date="2022-10" db="EMBL/GenBank/DDBJ databases">
        <title>The complete genomes of actinobacterial strains from the NBC collection.</title>
        <authorList>
            <person name="Joergensen T.S."/>
            <person name="Alvarez Arevalo M."/>
            <person name="Sterndorff E.B."/>
            <person name="Faurdal D."/>
            <person name="Vuksanovic O."/>
            <person name="Mourched A.-S."/>
            <person name="Charusanti P."/>
            <person name="Shaw S."/>
            <person name="Blin K."/>
            <person name="Weber T."/>
        </authorList>
    </citation>
    <scope>NUCLEOTIDE SEQUENCE [LARGE SCALE GENOMIC DNA]</scope>
    <source>
        <strain evidence="3 4">NBC_01247</strain>
    </source>
</reference>
<dbReference type="InterPro" id="IPR043129">
    <property type="entry name" value="ATPase_NBD"/>
</dbReference>
<dbReference type="SUPFAM" id="SSF53067">
    <property type="entry name" value="Actin-like ATPase domain"/>
    <property type="match status" value="1"/>
</dbReference>
<dbReference type="InterPro" id="IPR036390">
    <property type="entry name" value="WH_DNA-bd_sf"/>
</dbReference>
<dbReference type="EMBL" id="CP108482">
    <property type="protein sequence ID" value="WUS55453.1"/>
    <property type="molecule type" value="Genomic_DNA"/>
</dbReference>
<feature type="domain" description="HTH marR-type" evidence="2">
    <location>
        <begin position="47"/>
        <end position="93"/>
    </location>
</feature>
<dbReference type="PANTHER" id="PTHR18964:SF149">
    <property type="entry name" value="BIFUNCTIONAL UDP-N-ACETYLGLUCOSAMINE 2-EPIMERASE_N-ACETYLMANNOSAMINE KINASE"/>
    <property type="match status" value="1"/>
</dbReference>
<organism evidence="3 4">
    <name type="scientific">Kitasatospora herbaricolor</name>
    <dbReference type="NCBI Taxonomy" id="68217"/>
    <lineage>
        <taxon>Bacteria</taxon>
        <taxon>Bacillati</taxon>
        <taxon>Actinomycetota</taxon>
        <taxon>Actinomycetes</taxon>
        <taxon>Kitasatosporales</taxon>
        <taxon>Streptomycetaceae</taxon>
        <taxon>Kitasatospora</taxon>
    </lineage>
</organism>
<dbReference type="Gene3D" id="1.10.10.10">
    <property type="entry name" value="Winged helix-like DNA-binding domain superfamily/Winged helix DNA-binding domain"/>
    <property type="match status" value="1"/>
</dbReference>
<dbReference type="PROSITE" id="PS01125">
    <property type="entry name" value="ROK"/>
    <property type="match status" value="1"/>
</dbReference>